<keyword evidence="2" id="KW-1185">Reference proteome</keyword>
<comment type="caution">
    <text evidence="1">The sequence shown here is derived from an EMBL/GenBank/DDBJ whole genome shotgun (WGS) entry which is preliminary data.</text>
</comment>
<dbReference type="EMBL" id="VIEB01000476">
    <property type="protein sequence ID" value="TQD89522.1"/>
    <property type="molecule type" value="Genomic_DNA"/>
</dbReference>
<protein>
    <submittedName>
        <fullName evidence="1">Uncharacterized protein</fullName>
    </submittedName>
</protein>
<dbReference type="Proteomes" id="UP000315295">
    <property type="component" value="Unassembled WGS sequence"/>
</dbReference>
<organism evidence="1 2">
    <name type="scientific">Malus baccata</name>
    <name type="common">Siberian crab apple</name>
    <name type="synonym">Pyrus baccata</name>
    <dbReference type="NCBI Taxonomy" id="106549"/>
    <lineage>
        <taxon>Eukaryota</taxon>
        <taxon>Viridiplantae</taxon>
        <taxon>Streptophyta</taxon>
        <taxon>Embryophyta</taxon>
        <taxon>Tracheophyta</taxon>
        <taxon>Spermatophyta</taxon>
        <taxon>Magnoliopsida</taxon>
        <taxon>eudicotyledons</taxon>
        <taxon>Gunneridae</taxon>
        <taxon>Pentapetalae</taxon>
        <taxon>rosids</taxon>
        <taxon>fabids</taxon>
        <taxon>Rosales</taxon>
        <taxon>Rosaceae</taxon>
        <taxon>Amygdaloideae</taxon>
        <taxon>Maleae</taxon>
        <taxon>Malus</taxon>
    </lineage>
</organism>
<name>A0A540LTD1_MALBA</name>
<proteinExistence type="predicted"/>
<evidence type="ECO:0000313" key="2">
    <source>
        <dbReference type="Proteomes" id="UP000315295"/>
    </source>
</evidence>
<dbReference type="AlphaFoldDB" id="A0A540LTD1"/>
<gene>
    <name evidence="1" type="ORF">C1H46_024921</name>
</gene>
<sequence length="65" mass="7461">MNFSSNLLVNFVNTVKFWMYFVRDVDLDEGVAQFVSKFAEPGDPEYNMPVQKGETPVSFLLESHV</sequence>
<evidence type="ECO:0000313" key="1">
    <source>
        <dbReference type="EMBL" id="TQD89522.1"/>
    </source>
</evidence>
<reference evidence="1 2" key="1">
    <citation type="journal article" date="2019" name="G3 (Bethesda)">
        <title>Sequencing of a Wild Apple (Malus baccata) Genome Unravels the Differences Between Cultivated and Wild Apple Species Regarding Disease Resistance and Cold Tolerance.</title>
        <authorList>
            <person name="Chen X."/>
        </authorList>
    </citation>
    <scope>NUCLEOTIDE SEQUENCE [LARGE SCALE GENOMIC DNA]</scope>
    <source>
        <strain evidence="2">cv. Shandingzi</strain>
        <tissue evidence="1">Leaves</tissue>
    </source>
</reference>
<accession>A0A540LTD1</accession>